<dbReference type="Proteomes" id="UP000478008">
    <property type="component" value="Unassembled WGS sequence"/>
</dbReference>
<feature type="domain" description="FHA" evidence="2">
    <location>
        <begin position="141"/>
        <end position="190"/>
    </location>
</feature>
<dbReference type="PROSITE" id="PS50006">
    <property type="entry name" value="FHA_DOMAIN"/>
    <property type="match status" value="1"/>
</dbReference>
<feature type="region of interest" description="Disordered" evidence="1">
    <location>
        <begin position="283"/>
        <end position="305"/>
    </location>
</feature>
<dbReference type="SUPFAM" id="SSF49879">
    <property type="entry name" value="SMAD/FHA domain"/>
    <property type="match status" value="1"/>
</dbReference>
<organism evidence="3 4">
    <name type="scientific">Dekkera bruxellensis</name>
    <name type="common">Brettanomyces custersii</name>
    <dbReference type="NCBI Taxonomy" id="5007"/>
    <lineage>
        <taxon>Eukaryota</taxon>
        <taxon>Fungi</taxon>
        <taxon>Dikarya</taxon>
        <taxon>Ascomycota</taxon>
        <taxon>Saccharomycotina</taxon>
        <taxon>Pichiomycetes</taxon>
        <taxon>Pichiales</taxon>
        <taxon>Pichiaceae</taxon>
        <taxon>Brettanomyces</taxon>
    </lineage>
</organism>
<gene>
    <name evidence="3" type="ORF">DEBR0S4_06392G</name>
</gene>
<name>A0A7D9CZN1_DEKBR</name>
<reference evidence="3 4" key="1">
    <citation type="submission" date="2019-07" db="EMBL/GenBank/DDBJ databases">
        <authorList>
            <person name="Friedrich A."/>
            <person name="Schacherer J."/>
        </authorList>
    </citation>
    <scope>NUCLEOTIDE SEQUENCE [LARGE SCALE GENOMIC DNA]</scope>
</reference>
<feature type="region of interest" description="Disordered" evidence="1">
    <location>
        <begin position="41"/>
        <end position="77"/>
    </location>
</feature>
<dbReference type="InterPro" id="IPR008984">
    <property type="entry name" value="SMAD_FHA_dom_sf"/>
</dbReference>
<feature type="compositionally biased region" description="Polar residues" evidence="1">
    <location>
        <begin position="51"/>
        <end position="65"/>
    </location>
</feature>
<dbReference type="EMBL" id="CABFWN010000004">
    <property type="protein sequence ID" value="VUG18939.1"/>
    <property type="molecule type" value="Genomic_DNA"/>
</dbReference>
<protein>
    <submittedName>
        <fullName evidence="3">DEBR0S4_06392g1_1</fullName>
    </submittedName>
</protein>
<evidence type="ECO:0000313" key="4">
    <source>
        <dbReference type="Proteomes" id="UP000478008"/>
    </source>
</evidence>
<dbReference type="Gene3D" id="2.60.200.20">
    <property type="match status" value="1"/>
</dbReference>
<evidence type="ECO:0000313" key="3">
    <source>
        <dbReference type="EMBL" id="VUG18939.1"/>
    </source>
</evidence>
<dbReference type="InterPro" id="IPR000253">
    <property type="entry name" value="FHA_dom"/>
</dbReference>
<accession>A0A7D9CZN1</accession>
<evidence type="ECO:0000256" key="1">
    <source>
        <dbReference type="SAM" id="MobiDB-lite"/>
    </source>
</evidence>
<keyword evidence="4" id="KW-1185">Reference proteome</keyword>
<sequence>MSTSQFPPSSPIFGSDSEEIQTKGLLISAKASDVDAINASNANLDYPTPAPSSSTGFLSSEPNFNENKENVPPSSPLKAKLPIKRSFSVRNPIPVINKRAEPLRGLSKDTLPSIIPRESLEHQVARVSKVLRINTAKDSSVTVGRSSKKCQFGLNPHNKLISRVHCTVSFNKTKRTVTLKCMGWNGLNVTIPSRVNVLKSGISDHLYEVVMKTESAASSDQKQEKVLEKDRRVLFEDPSFTNFYILKGESVEMPITKNVVIDIRGEILLLVFKEENSAKAIEKHTQSFSKPISPPTIPLEKNSEEKKDVEKAAKTNIQPTEVRNAKPTDMKHAKPMNVNKLKPVKAKQAELSAEAENVRKTDVKKIIKSVIKPIVKPHTKPVVAAKTINKPVAKPAIKHTLKLAVEPLARPVTEQPEATTDLAVKQEKIAKCSTSDHHKRVRKAYIREEEEEEKYEFEHMSKEQIHKVLNQIPELEEVSHIVANHIAYSRLLQVPISQLLHLNPVKERGINRLQLRCILVHHLDFIGIIHRHGTDAAGLPLDEEYYYIPEKDEDKSRVTLVEELKGSASHLRSCRKTHKQYFWKKPKK</sequence>
<dbReference type="CDD" id="cd22699">
    <property type="entry name" value="FHA_PLM2-like"/>
    <property type="match status" value="1"/>
</dbReference>
<dbReference type="AlphaFoldDB" id="A0A7D9CZN1"/>
<proteinExistence type="predicted"/>
<evidence type="ECO:0000259" key="2">
    <source>
        <dbReference type="PROSITE" id="PS50006"/>
    </source>
</evidence>